<dbReference type="InterPro" id="IPR017850">
    <property type="entry name" value="Alkaline_phosphatase_core_sf"/>
</dbReference>
<keyword evidence="4" id="KW-0732">Signal</keyword>
<dbReference type="OrthoDB" id="237120at2"/>
<dbReference type="SUPFAM" id="SSF53649">
    <property type="entry name" value="Alkaline phosphatase-like"/>
    <property type="match status" value="1"/>
</dbReference>
<feature type="signal peptide" evidence="4">
    <location>
        <begin position="1"/>
        <end position="34"/>
    </location>
</feature>
<feature type="chain" id="PRO_5021830568" evidence="4">
    <location>
        <begin position="35"/>
        <end position="557"/>
    </location>
</feature>
<dbReference type="InterPro" id="IPR024607">
    <property type="entry name" value="Sulfatase_CS"/>
</dbReference>
<comment type="similarity">
    <text evidence="1">Belongs to the sulfatase family.</text>
</comment>
<evidence type="ECO:0000256" key="4">
    <source>
        <dbReference type="SAM" id="SignalP"/>
    </source>
</evidence>
<evidence type="ECO:0000256" key="2">
    <source>
        <dbReference type="ARBA" id="ARBA00022801"/>
    </source>
</evidence>
<dbReference type="Proteomes" id="UP000318741">
    <property type="component" value="Chromosome"/>
</dbReference>
<keyword evidence="7" id="KW-1185">Reference proteome</keyword>
<feature type="compositionally biased region" description="Basic and acidic residues" evidence="3">
    <location>
        <begin position="536"/>
        <end position="551"/>
    </location>
</feature>
<dbReference type="PROSITE" id="PS00523">
    <property type="entry name" value="SULFATASE_1"/>
    <property type="match status" value="1"/>
</dbReference>
<dbReference type="EC" id="3.1.6.1" evidence="6"/>
<feature type="domain" description="N-sulphoglucosamine sulphohydrolase C-terminal" evidence="5">
    <location>
        <begin position="361"/>
        <end position="516"/>
    </location>
</feature>
<protein>
    <submittedName>
        <fullName evidence="6">Arylsulfatase</fullName>
        <ecNumber evidence="6">3.1.6.1</ecNumber>
    </submittedName>
</protein>
<evidence type="ECO:0000256" key="1">
    <source>
        <dbReference type="ARBA" id="ARBA00008779"/>
    </source>
</evidence>
<dbReference type="PROSITE" id="PS00149">
    <property type="entry name" value="SULFATASE_2"/>
    <property type="match status" value="1"/>
</dbReference>
<evidence type="ECO:0000259" key="5">
    <source>
        <dbReference type="Pfam" id="PF16347"/>
    </source>
</evidence>
<dbReference type="CDD" id="cd16031">
    <property type="entry name" value="G6S_like"/>
    <property type="match status" value="1"/>
</dbReference>
<evidence type="ECO:0000313" key="7">
    <source>
        <dbReference type="Proteomes" id="UP000318741"/>
    </source>
</evidence>
<dbReference type="Gene3D" id="3.40.720.10">
    <property type="entry name" value="Alkaline Phosphatase, subunit A"/>
    <property type="match status" value="2"/>
</dbReference>
<dbReference type="RefSeq" id="WP_145360921.1">
    <property type="nucleotide sequence ID" value="NZ_CP036265.1"/>
</dbReference>
<dbReference type="PANTHER" id="PTHR43108:SF6">
    <property type="entry name" value="N-SULPHOGLUCOSAMINE SULPHOHYDROLASE"/>
    <property type="match status" value="1"/>
</dbReference>
<evidence type="ECO:0000313" key="6">
    <source>
        <dbReference type="EMBL" id="QDT17928.1"/>
    </source>
</evidence>
<name>A0A517PEY4_9PLAN</name>
<proteinExistence type="inferred from homology"/>
<dbReference type="Pfam" id="PF16347">
    <property type="entry name" value="SGSH_C"/>
    <property type="match status" value="1"/>
</dbReference>
<sequence precursor="true">MNRLPARPSVPASRSIRLLLAAVAVAATAPFAAAAPEADAAAKRPNVVFIFSDDHAAQAISAYGSRINQTPNIDRIGAEGMRFDRCYCTNSICGPSRAVILTGKHSHLNGFQQNGDRFDGSQQTFPKLLQQVGYQTALIGKWHLGSEPTGFDYSDVLRGQGHYYNTPFSKNGGPFEVQEGYVTDVITDKTLTWLKGEDGARDTEKPFFLMFQHKAPHREWEPGPDHLTMYDDVTIPEPDSLFDDYDGYPGRSDAARQQDMTISQTTTQSDLKLTPGKRRMNDEQWAKWQAAYGPKNEAFQQANLTGRDLVRWKYQRYVKDYLRCVAGVDDAIGEVLDYLDESGLAENTIVIYSSDQGFYLGEHGWFDKRFMYEESYQMPLLVKWPGVTKPGSVDKHLVSNLDFAETFLDFAGADIPEDMQGVSLVPLLKGEDPADWRDALYYHYYEFNPDRRTVHAVRRHNGVQTDRYKLIHFYNLGQYELFDLEKDPQEMNSVAEDPAYAEVLAGLKAKLIELQAEYEVPDDAGSVPAMPEWLEQDLKRKADDRQKETQTETKAAA</sequence>
<gene>
    <name evidence="6" type="ORF">CA12_40660</name>
</gene>
<organism evidence="6 7">
    <name type="scientific">Alienimonas californiensis</name>
    <dbReference type="NCBI Taxonomy" id="2527989"/>
    <lineage>
        <taxon>Bacteria</taxon>
        <taxon>Pseudomonadati</taxon>
        <taxon>Planctomycetota</taxon>
        <taxon>Planctomycetia</taxon>
        <taxon>Planctomycetales</taxon>
        <taxon>Planctomycetaceae</taxon>
        <taxon>Alienimonas</taxon>
    </lineage>
</organism>
<dbReference type="KEGG" id="acaf:CA12_40660"/>
<keyword evidence="2 6" id="KW-0378">Hydrolase</keyword>
<dbReference type="InterPro" id="IPR032506">
    <property type="entry name" value="SGSH_C"/>
</dbReference>
<dbReference type="AlphaFoldDB" id="A0A517PEY4"/>
<feature type="region of interest" description="Disordered" evidence="3">
    <location>
        <begin position="523"/>
        <end position="557"/>
    </location>
</feature>
<evidence type="ECO:0000256" key="3">
    <source>
        <dbReference type="SAM" id="MobiDB-lite"/>
    </source>
</evidence>
<dbReference type="EMBL" id="CP036265">
    <property type="protein sequence ID" value="QDT17928.1"/>
    <property type="molecule type" value="Genomic_DNA"/>
</dbReference>
<dbReference type="GO" id="GO:0004065">
    <property type="term" value="F:arylsulfatase activity"/>
    <property type="evidence" value="ECO:0007669"/>
    <property type="project" value="UniProtKB-EC"/>
</dbReference>
<accession>A0A517PEY4</accession>
<reference evidence="6 7" key="1">
    <citation type="submission" date="2019-02" db="EMBL/GenBank/DDBJ databases">
        <title>Deep-cultivation of Planctomycetes and their phenomic and genomic characterization uncovers novel biology.</title>
        <authorList>
            <person name="Wiegand S."/>
            <person name="Jogler M."/>
            <person name="Boedeker C."/>
            <person name="Pinto D."/>
            <person name="Vollmers J."/>
            <person name="Rivas-Marin E."/>
            <person name="Kohn T."/>
            <person name="Peeters S.H."/>
            <person name="Heuer A."/>
            <person name="Rast P."/>
            <person name="Oberbeckmann S."/>
            <person name="Bunk B."/>
            <person name="Jeske O."/>
            <person name="Meyerdierks A."/>
            <person name="Storesund J.E."/>
            <person name="Kallscheuer N."/>
            <person name="Luecker S."/>
            <person name="Lage O.M."/>
            <person name="Pohl T."/>
            <person name="Merkel B.J."/>
            <person name="Hornburger P."/>
            <person name="Mueller R.-W."/>
            <person name="Bruemmer F."/>
            <person name="Labrenz M."/>
            <person name="Spormann A.M."/>
            <person name="Op den Camp H."/>
            <person name="Overmann J."/>
            <person name="Amann R."/>
            <person name="Jetten M.S.M."/>
            <person name="Mascher T."/>
            <person name="Medema M.H."/>
            <person name="Devos D.P."/>
            <person name="Kaster A.-K."/>
            <person name="Ovreas L."/>
            <person name="Rohde M."/>
            <person name="Galperin M.Y."/>
            <person name="Jogler C."/>
        </authorList>
    </citation>
    <scope>NUCLEOTIDE SEQUENCE [LARGE SCALE GENOMIC DNA]</scope>
    <source>
        <strain evidence="6 7">CA12</strain>
    </source>
</reference>
<dbReference type="PANTHER" id="PTHR43108">
    <property type="entry name" value="N-ACETYLGLUCOSAMINE-6-SULFATASE FAMILY MEMBER"/>
    <property type="match status" value="1"/>
</dbReference>